<dbReference type="EC" id="4.1.1.68" evidence="4"/>
<feature type="domain" description="Fumarylacetoacetase-like C-terminal" evidence="3">
    <location>
        <begin position="76"/>
        <end position="282"/>
    </location>
</feature>
<organism evidence="4 5">
    <name type="scientific">Mesorhizobium delmotii</name>
    <dbReference type="NCBI Taxonomy" id="1631247"/>
    <lineage>
        <taxon>Bacteria</taxon>
        <taxon>Pseudomonadati</taxon>
        <taxon>Pseudomonadota</taxon>
        <taxon>Alphaproteobacteria</taxon>
        <taxon>Hyphomicrobiales</taxon>
        <taxon>Phyllobacteriaceae</taxon>
        <taxon>Mesorhizobium</taxon>
    </lineage>
</organism>
<comment type="similarity">
    <text evidence="1">Belongs to the FAH family.</text>
</comment>
<dbReference type="InterPro" id="IPR036663">
    <property type="entry name" value="Fumarylacetoacetase_C_sf"/>
</dbReference>
<sequence length="295" mass="31825">MRFVSFEFSGQRGLAVERAGQLRGLTAGNCDHTVDLGQLIAAGPEELLRVGRQLGDGPEFDPDAVIFLPPLVRPPKIICVGLNYADHTKESPYEQPDYPTLFARFTTTLVGHNQPIMRPLASTSLDFEGEMVVVIGRGGRHIPKSRAHDHVVGYSIFNEGSVREYQFKSPQWTVGKNFDSTGGFGPALVTADEVPAGGKGLRLETRLNGATVQSASTDDMLFDVATLIETISEAITLEPGDLIVSGTPAGIGWARNPRLLMKDGDRCEVSIEGLGKLVNPVRDEVRTEDIAGKAA</sequence>
<evidence type="ECO:0000256" key="2">
    <source>
        <dbReference type="ARBA" id="ARBA00022723"/>
    </source>
</evidence>
<dbReference type="InterPro" id="IPR011234">
    <property type="entry name" value="Fumarylacetoacetase-like_C"/>
</dbReference>
<dbReference type="GO" id="GO:0016853">
    <property type="term" value="F:isomerase activity"/>
    <property type="evidence" value="ECO:0007669"/>
    <property type="project" value="UniProtKB-ARBA"/>
</dbReference>
<protein>
    <submittedName>
        <fullName evidence="4">MhpD protein</fullName>
        <ecNumber evidence="4">4.1.1.68</ecNumber>
    </submittedName>
</protein>
<dbReference type="InterPro" id="IPR051121">
    <property type="entry name" value="FAH"/>
</dbReference>
<keyword evidence="4" id="KW-0456">Lyase</keyword>
<dbReference type="FunFam" id="3.90.850.10:FF:000002">
    <property type="entry name" value="2-hydroxyhepta-2,4-diene-1,7-dioate isomerase"/>
    <property type="match status" value="1"/>
</dbReference>
<evidence type="ECO:0000259" key="3">
    <source>
        <dbReference type="Pfam" id="PF01557"/>
    </source>
</evidence>
<evidence type="ECO:0000313" key="5">
    <source>
        <dbReference type="Proteomes" id="UP000245698"/>
    </source>
</evidence>
<proteinExistence type="inferred from homology"/>
<dbReference type="GO" id="GO:0018800">
    <property type="term" value="F:5-oxopent-3-ene-1,2,5-tricarboxylate decarboxylase activity"/>
    <property type="evidence" value="ECO:0007669"/>
    <property type="project" value="UniProtKB-EC"/>
</dbReference>
<dbReference type="GO" id="GO:0046872">
    <property type="term" value="F:metal ion binding"/>
    <property type="evidence" value="ECO:0007669"/>
    <property type="project" value="UniProtKB-KW"/>
</dbReference>
<accession>A0A2P9AJ21</accession>
<dbReference type="Gene3D" id="3.90.850.10">
    <property type="entry name" value="Fumarylacetoacetase-like, C-terminal domain"/>
    <property type="match status" value="1"/>
</dbReference>
<dbReference type="PANTHER" id="PTHR42796">
    <property type="entry name" value="FUMARYLACETOACETATE HYDROLASE DOMAIN-CONTAINING PROTEIN 2A-RELATED"/>
    <property type="match status" value="1"/>
</dbReference>
<keyword evidence="2" id="KW-0479">Metal-binding</keyword>
<dbReference type="Pfam" id="PF01557">
    <property type="entry name" value="FAA_hydrolase"/>
    <property type="match status" value="1"/>
</dbReference>
<name>A0A2P9AJ21_9HYPH</name>
<dbReference type="AlphaFoldDB" id="A0A2P9AJ21"/>
<gene>
    <name evidence="4" type="ORF">BQ8482_180365</name>
</gene>
<dbReference type="EMBL" id="FUIG01000024">
    <property type="protein sequence ID" value="SJM31137.1"/>
    <property type="molecule type" value="Genomic_DNA"/>
</dbReference>
<evidence type="ECO:0000313" key="4">
    <source>
        <dbReference type="EMBL" id="SJM31137.1"/>
    </source>
</evidence>
<dbReference type="SUPFAM" id="SSF56529">
    <property type="entry name" value="FAH"/>
    <property type="match status" value="1"/>
</dbReference>
<evidence type="ECO:0000256" key="1">
    <source>
        <dbReference type="ARBA" id="ARBA00010211"/>
    </source>
</evidence>
<dbReference type="Proteomes" id="UP000245698">
    <property type="component" value="Unassembled WGS sequence"/>
</dbReference>
<dbReference type="GO" id="GO:0019752">
    <property type="term" value="P:carboxylic acid metabolic process"/>
    <property type="evidence" value="ECO:0007669"/>
    <property type="project" value="UniProtKB-ARBA"/>
</dbReference>
<keyword evidence="5" id="KW-1185">Reference proteome</keyword>
<dbReference type="RefSeq" id="WP_123148429.1">
    <property type="nucleotide sequence ID" value="NZ_FUIG01000024.1"/>
</dbReference>
<reference evidence="5" key="1">
    <citation type="submission" date="2016-12" db="EMBL/GenBank/DDBJ databases">
        <authorList>
            <person name="Brunel B."/>
        </authorList>
    </citation>
    <scope>NUCLEOTIDE SEQUENCE [LARGE SCALE GENOMIC DNA]</scope>
</reference>
<dbReference type="PANTHER" id="PTHR42796:SF4">
    <property type="entry name" value="FUMARYLACETOACETATE HYDROLASE DOMAIN-CONTAINING PROTEIN 2A"/>
    <property type="match status" value="1"/>
</dbReference>